<keyword evidence="13" id="KW-1185">Reference proteome</keyword>
<dbReference type="SUPFAM" id="SSF53067">
    <property type="entry name" value="Actin-like ATPase domain"/>
    <property type="match status" value="2"/>
</dbReference>
<keyword evidence="4 9" id="KW-0547">Nucleotide-binding</keyword>
<evidence type="ECO:0000256" key="9">
    <source>
        <dbReference type="RuleBase" id="RU364073"/>
    </source>
</evidence>
<dbReference type="InterPro" id="IPR000577">
    <property type="entry name" value="Carb_kinase_FGGY"/>
</dbReference>
<comment type="similarity">
    <text evidence="1 8">Belongs to the FGGY kinase family.</text>
</comment>
<protein>
    <recommendedName>
        <fullName evidence="9">Xylulose kinase</fullName>
        <shortName evidence="9">Xylulokinase</shortName>
        <ecNumber evidence="9">2.7.1.17</ecNumber>
    </recommendedName>
</protein>
<keyword evidence="2 9" id="KW-0859">Xylose metabolism</keyword>
<dbReference type="NCBIfam" id="TIGR01312">
    <property type="entry name" value="XylB"/>
    <property type="match status" value="1"/>
</dbReference>
<accession>A0A081BWD3</accession>
<feature type="domain" description="Carbohydrate kinase FGGY N-terminal" evidence="10">
    <location>
        <begin position="4"/>
        <end position="246"/>
    </location>
</feature>
<organism evidence="12">
    <name type="scientific">Vecturithrix granuli</name>
    <dbReference type="NCBI Taxonomy" id="1499967"/>
    <lineage>
        <taxon>Bacteria</taxon>
        <taxon>Candidatus Moduliflexota</taxon>
        <taxon>Candidatus Vecturitrichia</taxon>
        <taxon>Candidatus Vecturitrichales</taxon>
        <taxon>Candidatus Vecturitrichaceae</taxon>
        <taxon>Candidatus Vecturithrix</taxon>
    </lineage>
</organism>
<dbReference type="GO" id="GO:0042732">
    <property type="term" value="P:D-xylose metabolic process"/>
    <property type="evidence" value="ECO:0007669"/>
    <property type="project" value="UniProtKB-KW"/>
</dbReference>
<evidence type="ECO:0000313" key="13">
    <source>
        <dbReference type="Proteomes" id="UP000030661"/>
    </source>
</evidence>
<keyword evidence="5 8" id="KW-0418">Kinase</keyword>
<evidence type="ECO:0000259" key="10">
    <source>
        <dbReference type="Pfam" id="PF00370"/>
    </source>
</evidence>
<evidence type="ECO:0000259" key="11">
    <source>
        <dbReference type="Pfam" id="PF02782"/>
    </source>
</evidence>
<comment type="catalytic activity">
    <reaction evidence="9">
        <text>D-xylulose + ATP = D-xylulose 5-phosphate + ADP + H(+)</text>
        <dbReference type="Rhea" id="RHEA:10964"/>
        <dbReference type="ChEBI" id="CHEBI:15378"/>
        <dbReference type="ChEBI" id="CHEBI:17140"/>
        <dbReference type="ChEBI" id="CHEBI:30616"/>
        <dbReference type="ChEBI" id="CHEBI:57737"/>
        <dbReference type="ChEBI" id="CHEBI:456216"/>
        <dbReference type="EC" id="2.7.1.17"/>
    </reaction>
</comment>
<dbReference type="PIRSF" id="PIRSF000538">
    <property type="entry name" value="GlpK"/>
    <property type="match status" value="1"/>
</dbReference>
<dbReference type="Pfam" id="PF00370">
    <property type="entry name" value="FGGY_N"/>
    <property type="match status" value="1"/>
</dbReference>
<dbReference type="InterPro" id="IPR018485">
    <property type="entry name" value="FGGY_C"/>
</dbReference>
<dbReference type="AlphaFoldDB" id="A0A081BWD3"/>
<dbReference type="STRING" id="1499967.U27_03601"/>
<dbReference type="InterPro" id="IPR050406">
    <property type="entry name" value="FGGY_Carb_Kinase"/>
</dbReference>
<evidence type="ECO:0000256" key="7">
    <source>
        <dbReference type="ARBA" id="ARBA00023277"/>
    </source>
</evidence>
<dbReference type="EMBL" id="DF820465">
    <property type="protein sequence ID" value="GAK56638.1"/>
    <property type="molecule type" value="Genomic_DNA"/>
</dbReference>
<proteinExistence type="inferred from homology"/>
<sequence length="509" mass="56120">MNQYLLGIDIGTSGCKCCLLDLDGKLVGNAAQEYTPLSSKPGWVEQHPDDWYHAVQKALQLLQQQIALDLRQIVAIGTAGQMRGVTFLHKSGRPVRNSILWNDLRCEQEVHEAQDKAEDLLKNTTHNPLNTMCTLPKVLWVMRNEPQTWAETAKIIFPKDYVNYKLTGKIQTDLSDASGSSFYNLKEQAWSEDILDLFGIAKAKLPEIFPSTAIIGQVSPKAAEETGLKPGTPVIAGGSDATVELFAVGVSNPTQCKLRLGTSGALSTVTDDLEHFPQGDYYCWSYVLPNHWMIDLNTRACAHSTVWLRDVFFQDKPAISATYADIVKEAQNIPIGADGLVFHPYLLGEDAPYWDPKLKGSFFGVTAGHSRQHFARAVFEGTAYALRDAHSVIATIAQNFSEYLFVGGGVKNPLWVSIVADVLGINGKIATKADTSLGAAMLAGIGAGFFAGVEEARAAWRNEDGTSIKYNKHNHQIYSALFEQYVKMKRVYDQIYKILECESSTFASK</sequence>
<evidence type="ECO:0000256" key="4">
    <source>
        <dbReference type="ARBA" id="ARBA00022741"/>
    </source>
</evidence>
<evidence type="ECO:0000256" key="6">
    <source>
        <dbReference type="ARBA" id="ARBA00022840"/>
    </source>
</evidence>
<reference evidence="12" key="1">
    <citation type="journal article" date="2015" name="PeerJ">
        <title>First genomic representation of candidate bacterial phylum KSB3 points to enhanced environmental sensing as a trigger of wastewater bulking.</title>
        <authorList>
            <person name="Sekiguchi Y."/>
            <person name="Ohashi A."/>
            <person name="Parks D.H."/>
            <person name="Yamauchi T."/>
            <person name="Tyson G.W."/>
            <person name="Hugenholtz P."/>
        </authorList>
    </citation>
    <scope>NUCLEOTIDE SEQUENCE [LARGE SCALE GENOMIC DNA]</scope>
</reference>
<evidence type="ECO:0000256" key="3">
    <source>
        <dbReference type="ARBA" id="ARBA00022679"/>
    </source>
</evidence>
<name>A0A081BWD3_VECG1</name>
<dbReference type="GO" id="GO:0005997">
    <property type="term" value="P:xylulose metabolic process"/>
    <property type="evidence" value="ECO:0007669"/>
    <property type="project" value="InterPro"/>
</dbReference>
<dbReference type="InterPro" id="IPR006000">
    <property type="entry name" value="Xylulokinase"/>
</dbReference>
<keyword evidence="6 9" id="KW-0067">ATP-binding</keyword>
<dbReference type="InterPro" id="IPR018483">
    <property type="entry name" value="Carb_kinase_FGGY_CS"/>
</dbReference>
<evidence type="ECO:0000256" key="2">
    <source>
        <dbReference type="ARBA" id="ARBA00022629"/>
    </source>
</evidence>
<keyword evidence="7 9" id="KW-0119">Carbohydrate metabolism</keyword>
<dbReference type="PANTHER" id="PTHR43095:SF5">
    <property type="entry name" value="XYLULOSE KINASE"/>
    <property type="match status" value="1"/>
</dbReference>
<dbReference type="Pfam" id="PF02782">
    <property type="entry name" value="FGGY_C"/>
    <property type="match status" value="1"/>
</dbReference>
<dbReference type="PROSITE" id="PS00933">
    <property type="entry name" value="FGGY_KINASES_1"/>
    <property type="match status" value="1"/>
</dbReference>
<dbReference type="Proteomes" id="UP000030661">
    <property type="component" value="Unassembled WGS sequence"/>
</dbReference>
<dbReference type="PROSITE" id="PS00445">
    <property type="entry name" value="FGGY_KINASES_2"/>
    <property type="match status" value="1"/>
</dbReference>
<dbReference type="GO" id="GO:0005524">
    <property type="term" value="F:ATP binding"/>
    <property type="evidence" value="ECO:0007669"/>
    <property type="project" value="UniProtKB-KW"/>
</dbReference>
<dbReference type="PANTHER" id="PTHR43095">
    <property type="entry name" value="SUGAR KINASE"/>
    <property type="match status" value="1"/>
</dbReference>
<gene>
    <name evidence="9" type="primary">xylB</name>
    <name evidence="12" type="ORF">U27_03601</name>
</gene>
<keyword evidence="3 8" id="KW-0808">Transferase</keyword>
<dbReference type="EC" id="2.7.1.17" evidence="9"/>
<evidence type="ECO:0000256" key="5">
    <source>
        <dbReference type="ARBA" id="ARBA00022777"/>
    </source>
</evidence>
<dbReference type="GO" id="GO:0004856">
    <property type="term" value="F:D-xylulokinase activity"/>
    <property type="evidence" value="ECO:0007669"/>
    <property type="project" value="UniProtKB-EC"/>
</dbReference>
<evidence type="ECO:0000313" key="12">
    <source>
        <dbReference type="EMBL" id="GAK56638.1"/>
    </source>
</evidence>
<dbReference type="CDD" id="cd07808">
    <property type="entry name" value="ASKHA_NBD_FGGY_EcXK-like"/>
    <property type="match status" value="1"/>
</dbReference>
<evidence type="ECO:0000256" key="8">
    <source>
        <dbReference type="RuleBase" id="RU003733"/>
    </source>
</evidence>
<feature type="domain" description="Carbohydrate kinase FGGY C-terminal" evidence="11">
    <location>
        <begin position="258"/>
        <end position="446"/>
    </location>
</feature>
<dbReference type="InterPro" id="IPR043129">
    <property type="entry name" value="ATPase_NBD"/>
</dbReference>
<dbReference type="eggNOG" id="COG1070">
    <property type="taxonomic scope" value="Bacteria"/>
</dbReference>
<dbReference type="HOGENOM" id="CLU_009281_3_0_0"/>
<evidence type="ECO:0000256" key="1">
    <source>
        <dbReference type="ARBA" id="ARBA00009156"/>
    </source>
</evidence>
<dbReference type="Gene3D" id="3.30.420.40">
    <property type="match status" value="2"/>
</dbReference>
<dbReference type="InterPro" id="IPR018484">
    <property type="entry name" value="FGGY_N"/>
</dbReference>